<evidence type="ECO:0000256" key="10">
    <source>
        <dbReference type="ARBA" id="ARBA00023136"/>
    </source>
</evidence>
<keyword evidence="5" id="KW-0633">Potassium transport</keyword>
<feature type="transmembrane region" description="Helical" evidence="11">
    <location>
        <begin position="37"/>
        <end position="55"/>
    </location>
</feature>
<proteinExistence type="inferred from homology"/>
<dbReference type="Pfam" id="PF02254">
    <property type="entry name" value="TrkA_N"/>
    <property type="match status" value="1"/>
</dbReference>
<dbReference type="NCBIfam" id="TIGR00932">
    <property type="entry name" value="2a37"/>
    <property type="match status" value="1"/>
</dbReference>
<dbReference type="GO" id="GO:0005886">
    <property type="term" value="C:plasma membrane"/>
    <property type="evidence" value="ECO:0007669"/>
    <property type="project" value="TreeGrafter"/>
</dbReference>
<feature type="transmembrane region" description="Helical" evidence="11">
    <location>
        <begin position="121"/>
        <end position="142"/>
    </location>
</feature>
<dbReference type="InterPro" id="IPR006153">
    <property type="entry name" value="Cation/H_exchanger_TM"/>
</dbReference>
<dbReference type="Proteomes" id="UP000188169">
    <property type="component" value="Unassembled WGS sequence"/>
</dbReference>
<dbReference type="PROSITE" id="PS51201">
    <property type="entry name" value="RCK_N"/>
    <property type="match status" value="1"/>
</dbReference>
<dbReference type="RefSeq" id="WP_077448825.1">
    <property type="nucleotide sequence ID" value="NZ_FUGD01000086.1"/>
</dbReference>
<feature type="transmembrane region" description="Helical" evidence="11">
    <location>
        <begin position="188"/>
        <end position="206"/>
    </location>
</feature>
<keyword evidence="14" id="KW-1185">Reference proteome</keyword>
<feature type="transmembrane region" description="Helical" evidence="11">
    <location>
        <begin position="237"/>
        <end position="257"/>
    </location>
</feature>
<keyword evidence="3" id="KW-0813">Transport</keyword>
<dbReference type="GO" id="GO:0012505">
    <property type="term" value="C:endomembrane system"/>
    <property type="evidence" value="ECO:0007669"/>
    <property type="project" value="UniProtKB-SubCell"/>
</dbReference>
<feature type="transmembrane region" description="Helical" evidence="11">
    <location>
        <begin position="92"/>
        <end position="115"/>
    </location>
</feature>
<evidence type="ECO:0000256" key="5">
    <source>
        <dbReference type="ARBA" id="ARBA00022538"/>
    </source>
</evidence>
<evidence type="ECO:0000256" key="2">
    <source>
        <dbReference type="ARBA" id="ARBA00005551"/>
    </source>
</evidence>
<dbReference type="STRING" id="1945520.A1019T_01401"/>
<reference evidence="14" key="1">
    <citation type="submission" date="2017-02" db="EMBL/GenBank/DDBJ databases">
        <authorList>
            <person name="Mornico D."/>
        </authorList>
    </citation>
    <scope>NUCLEOTIDE SEQUENCE [LARGE SCALE GENOMIC DNA]</scope>
</reference>
<dbReference type="GO" id="GO:0006813">
    <property type="term" value="P:potassium ion transport"/>
    <property type="evidence" value="ECO:0007669"/>
    <property type="project" value="UniProtKB-KW"/>
</dbReference>
<keyword evidence="9" id="KW-0406">Ion transport</keyword>
<name>A0A1R4EG92_9GAMM</name>
<accession>A0A1R4EG92</accession>
<evidence type="ECO:0000256" key="3">
    <source>
        <dbReference type="ARBA" id="ARBA00022448"/>
    </source>
</evidence>
<dbReference type="Gene3D" id="1.20.1530.20">
    <property type="match status" value="1"/>
</dbReference>
<keyword evidence="6 11" id="KW-0812">Transmembrane</keyword>
<dbReference type="EMBL" id="FUGD01000086">
    <property type="protein sequence ID" value="SJM37429.1"/>
    <property type="molecule type" value="Genomic_DNA"/>
</dbReference>
<dbReference type="Pfam" id="PF00999">
    <property type="entry name" value="Na_H_Exchanger"/>
    <property type="match status" value="1"/>
</dbReference>
<evidence type="ECO:0000313" key="14">
    <source>
        <dbReference type="Proteomes" id="UP000188169"/>
    </source>
</evidence>
<feature type="transmembrane region" description="Helical" evidence="11">
    <location>
        <begin position="61"/>
        <end position="80"/>
    </location>
</feature>
<dbReference type="FunFam" id="3.40.50.720:FF:000036">
    <property type="entry name" value="Glutathione-regulated potassium-efflux system protein KefB"/>
    <property type="match status" value="1"/>
</dbReference>
<dbReference type="InterPro" id="IPR004771">
    <property type="entry name" value="K/H_exchanger"/>
</dbReference>
<protein>
    <submittedName>
        <fullName evidence="13">Glutathione-regulated potassium-efflux system protein KefC</fullName>
    </submittedName>
</protein>
<keyword evidence="4" id="KW-0050">Antiport</keyword>
<evidence type="ECO:0000256" key="4">
    <source>
        <dbReference type="ARBA" id="ARBA00022449"/>
    </source>
</evidence>
<feature type="transmembrane region" description="Helical" evidence="11">
    <location>
        <begin position="213"/>
        <end position="231"/>
    </location>
</feature>
<organism evidence="13 14">
    <name type="scientific">Psychrobacter pasteurii</name>
    <dbReference type="NCBI Taxonomy" id="1945520"/>
    <lineage>
        <taxon>Bacteria</taxon>
        <taxon>Pseudomonadati</taxon>
        <taxon>Pseudomonadota</taxon>
        <taxon>Gammaproteobacteria</taxon>
        <taxon>Moraxellales</taxon>
        <taxon>Moraxellaceae</taxon>
        <taxon>Psychrobacter</taxon>
    </lineage>
</organism>
<dbReference type="GO" id="GO:1902600">
    <property type="term" value="P:proton transmembrane transport"/>
    <property type="evidence" value="ECO:0007669"/>
    <property type="project" value="InterPro"/>
</dbReference>
<feature type="transmembrane region" description="Helical" evidence="11">
    <location>
        <begin position="269"/>
        <end position="287"/>
    </location>
</feature>
<comment type="subcellular location">
    <subcellularLocation>
        <location evidence="1">Endomembrane system</location>
        <topology evidence="1">Multi-pass membrane protein</topology>
    </subcellularLocation>
</comment>
<dbReference type="SUPFAM" id="SSF51735">
    <property type="entry name" value="NAD(P)-binding Rossmann-fold domains"/>
    <property type="match status" value="1"/>
</dbReference>
<comment type="similarity">
    <text evidence="2">Belongs to the monovalent cation:proton antiporter 2 (CPA2) transporter (TC 2.A.37) family.</text>
</comment>
<dbReference type="PANTHER" id="PTHR46157:SF4">
    <property type="entry name" value="K(+) EFFLUX ANTIPORTER 3, CHLOROPLASTIC"/>
    <property type="match status" value="1"/>
</dbReference>
<feature type="domain" description="RCK N-terminal" evidence="12">
    <location>
        <begin position="405"/>
        <end position="522"/>
    </location>
</feature>
<dbReference type="OrthoDB" id="9781411at2"/>
<feature type="transmembrane region" description="Helical" evidence="11">
    <location>
        <begin position="293"/>
        <end position="318"/>
    </location>
</feature>
<feature type="transmembrane region" description="Helical" evidence="11">
    <location>
        <begin position="154"/>
        <end position="176"/>
    </location>
</feature>
<evidence type="ECO:0000313" key="13">
    <source>
        <dbReference type="EMBL" id="SJM37429.1"/>
    </source>
</evidence>
<keyword evidence="10 11" id="KW-0472">Membrane</keyword>
<keyword evidence="8 11" id="KW-1133">Transmembrane helix</keyword>
<dbReference type="PANTHER" id="PTHR46157">
    <property type="entry name" value="K(+) EFFLUX ANTIPORTER 3, CHLOROPLASTIC"/>
    <property type="match status" value="1"/>
</dbReference>
<feature type="transmembrane region" description="Helical" evidence="11">
    <location>
        <begin position="363"/>
        <end position="382"/>
    </location>
</feature>
<dbReference type="GO" id="GO:0008324">
    <property type="term" value="F:monoatomic cation transmembrane transporter activity"/>
    <property type="evidence" value="ECO:0007669"/>
    <property type="project" value="InterPro"/>
</dbReference>
<evidence type="ECO:0000256" key="11">
    <source>
        <dbReference type="SAM" id="Phobius"/>
    </source>
</evidence>
<dbReference type="InterPro" id="IPR036291">
    <property type="entry name" value="NAD(P)-bd_dom_sf"/>
</dbReference>
<evidence type="ECO:0000256" key="7">
    <source>
        <dbReference type="ARBA" id="ARBA00022958"/>
    </source>
</evidence>
<evidence type="ECO:0000256" key="8">
    <source>
        <dbReference type="ARBA" id="ARBA00022989"/>
    </source>
</evidence>
<feature type="transmembrane region" description="Helical" evidence="11">
    <location>
        <begin position="6"/>
        <end position="25"/>
    </location>
</feature>
<dbReference type="GO" id="GO:0015297">
    <property type="term" value="F:antiporter activity"/>
    <property type="evidence" value="ECO:0007669"/>
    <property type="project" value="UniProtKB-KW"/>
</dbReference>
<evidence type="ECO:0000256" key="1">
    <source>
        <dbReference type="ARBA" id="ARBA00004127"/>
    </source>
</evidence>
<gene>
    <name evidence="13" type="primary">kefC</name>
    <name evidence="13" type="ORF">A1019T_01401</name>
</gene>
<evidence type="ECO:0000259" key="12">
    <source>
        <dbReference type="PROSITE" id="PS51201"/>
    </source>
</evidence>
<dbReference type="InterPro" id="IPR038770">
    <property type="entry name" value="Na+/solute_symporter_sf"/>
</dbReference>
<sequence length="615" mass="67992">MFAASLVQPGLMLQATIFLGAALLLVPLGKRLHISTVLGYLITGLLLGPSVFDVAGDAESLMHFSEFGVVMLLFVIGLELQPSRLWALRHSIFVFGGLQVGVTGLLLMGLLYQFSPLQLDTAFIVGFGLALSSTAFVLQVLTEKEELSSTHGREAFTILLFQDIAVIPLLAAIPFLSGVREQTYDLIYFGKVVAVFGGLFLLSRYVVRPFFKFVALSGANELITAVALFIVMGVSILMGQIGLSMALGAFLTGVLLADSEYRHELEASIEPFKGLLLGLFFMSVGMLTDVKLILAHPAFIIGAAIALMIIKFGVITVIARLLGNRVPTSIRLGVTLAQGGEFAFVLFSTAANQNVLRPEHANLLTLIVTISMALTPIGFMLLEKFGEPRFAKRQPDREYDSIPDHEHPVIIAGFGRVGQIIGRVLRMHNIEFTAIESSANQVDFVRKFGNQVYYGNPQNPQILRTAGIEKARIFIIAIDDVERSIATARYLHNHYPHLKILVRARNRAHYYRLREVGVTHIWRETYLSSLDMSRESLELLGISPEKARETITAFRDYDDQLLEQQQAIYEDEAKLIESVQASMMELESLFDSDHTEGKKLDLEEIETAVGLSKKS</sequence>
<dbReference type="AlphaFoldDB" id="A0A1R4EG92"/>
<evidence type="ECO:0000256" key="9">
    <source>
        <dbReference type="ARBA" id="ARBA00023065"/>
    </source>
</evidence>
<evidence type="ECO:0000256" key="6">
    <source>
        <dbReference type="ARBA" id="ARBA00022692"/>
    </source>
</evidence>
<dbReference type="Gene3D" id="3.40.50.720">
    <property type="entry name" value="NAD(P)-binding Rossmann-like Domain"/>
    <property type="match status" value="1"/>
</dbReference>
<keyword evidence="7" id="KW-0630">Potassium</keyword>
<dbReference type="InterPro" id="IPR003148">
    <property type="entry name" value="RCK_N"/>
</dbReference>